<evidence type="ECO:0000256" key="1">
    <source>
        <dbReference type="SAM" id="Phobius"/>
    </source>
</evidence>
<name>A0A6J8BFU2_MYTCO</name>
<organism evidence="3 4">
    <name type="scientific">Mytilus coruscus</name>
    <name type="common">Sea mussel</name>
    <dbReference type="NCBI Taxonomy" id="42192"/>
    <lineage>
        <taxon>Eukaryota</taxon>
        <taxon>Metazoa</taxon>
        <taxon>Spiralia</taxon>
        <taxon>Lophotrochozoa</taxon>
        <taxon>Mollusca</taxon>
        <taxon>Bivalvia</taxon>
        <taxon>Autobranchia</taxon>
        <taxon>Pteriomorphia</taxon>
        <taxon>Mytilida</taxon>
        <taxon>Mytiloidea</taxon>
        <taxon>Mytilidae</taxon>
        <taxon>Mytilinae</taxon>
        <taxon>Mytilus</taxon>
    </lineage>
</organism>
<evidence type="ECO:0000256" key="2">
    <source>
        <dbReference type="SAM" id="SignalP"/>
    </source>
</evidence>
<dbReference type="AlphaFoldDB" id="A0A6J8BFU2"/>
<evidence type="ECO:0008006" key="5">
    <source>
        <dbReference type="Google" id="ProtNLM"/>
    </source>
</evidence>
<dbReference type="Proteomes" id="UP000507470">
    <property type="component" value="Unassembled WGS sequence"/>
</dbReference>
<dbReference type="EMBL" id="CACVKT020003068">
    <property type="protein sequence ID" value="CAC5381529.1"/>
    <property type="molecule type" value="Genomic_DNA"/>
</dbReference>
<accession>A0A6J8BFU2</accession>
<protein>
    <recommendedName>
        <fullName evidence="5">Ig-like domain-containing protein</fullName>
    </recommendedName>
</protein>
<keyword evidence="1" id="KW-0812">Transmembrane</keyword>
<sequence length="271" mass="30779">MNRILVILYCAQTVALAGSINKIYWTIKDFTFICERNVTLFCNTSAVGFKKTTWMKQSDVILHHGLSFQPEKYSGKEVNDGSSLIIINATESDFNTSYTSNFICLPHKLDVTWTIIGRTISIHLNLKRFFPVPKCRTKFGDDILITNQQEFIHLQGAFFHGRINITSQSGYDLCGGNLSVVCLFRGYYSDVIGTKYLQDCNDTISFLQGSDSSGYGFGYKGAAIRIFILFIILFVMVFYHFKKSKKSNQNVAKKASLLKKQTHKEIVFKTI</sequence>
<feature type="transmembrane region" description="Helical" evidence="1">
    <location>
        <begin position="222"/>
        <end position="241"/>
    </location>
</feature>
<gene>
    <name evidence="3" type="ORF">MCOR_17385</name>
</gene>
<feature type="chain" id="PRO_5026768354" description="Ig-like domain-containing protein" evidence="2">
    <location>
        <begin position="18"/>
        <end position="271"/>
    </location>
</feature>
<keyword evidence="1" id="KW-0472">Membrane</keyword>
<reference evidence="3 4" key="1">
    <citation type="submission" date="2020-06" db="EMBL/GenBank/DDBJ databases">
        <authorList>
            <person name="Li R."/>
            <person name="Bekaert M."/>
        </authorList>
    </citation>
    <scope>NUCLEOTIDE SEQUENCE [LARGE SCALE GENOMIC DNA]</scope>
    <source>
        <strain evidence="4">wild</strain>
    </source>
</reference>
<keyword evidence="4" id="KW-1185">Reference proteome</keyword>
<keyword evidence="1" id="KW-1133">Transmembrane helix</keyword>
<dbReference type="InterPro" id="IPR036179">
    <property type="entry name" value="Ig-like_dom_sf"/>
</dbReference>
<evidence type="ECO:0000313" key="3">
    <source>
        <dbReference type="EMBL" id="CAC5381529.1"/>
    </source>
</evidence>
<evidence type="ECO:0000313" key="4">
    <source>
        <dbReference type="Proteomes" id="UP000507470"/>
    </source>
</evidence>
<keyword evidence="2" id="KW-0732">Signal</keyword>
<dbReference type="SUPFAM" id="SSF48726">
    <property type="entry name" value="Immunoglobulin"/>
    <property type="match status" value="1"/>
</dbReference>
<proteinExistence type="predicted"/>
<feature type="signal peptide" evidence="2">
    <location>
        <begin position="1"/>
        <end position="17"/>
    </location>
</feature>